<evidence type="ECO:0000256" key="6">
    <source>
        <dbReference type="SAM" id="MobiDB-lite"/>
    </source>
</evidence>
<dbReference type="SMART" id="SM00220">
    <property type="entry name" value="S_TKc"/>
    <property type="match status" value="1"/>
</dbReference>
<dbReference type="PROSITE" id="PS00107">
    <property type="entry name" value="PROTEIN_KINASE_ATP"/>
    <property type="match status" value="1"/>
</dbReference>
<dbReference type="GO" id="GO:0004674">
    <property type="term" value="F:protein serine/threonine kinase activity"/>
    <property type="evidence" value="ECO:0007669"/>
    <property type="project" value="TreeGrafter"/>
</dbReference>
<feature type="region of interest" description="Disordered" evidence="6">
    <location>
        <begin position="334"/>
        <end position="358"/>
    </location>
</feature>
<evidence type="ECO:0000313" key="9">
    <source>
        <dbReference type="Proteomes" id="UP000677082"/>
    </source>
</evidence>
<dbReference type="EMBL" id="BOQN01000080">
    <property type="protein sequence ID" value="GIM94359.1"/>
    <property type="molecule type" value="Genomic_DNA"/>
</dbReference>
<evidence type="ECO:0000259" key="7">
    <source>
        <dbReference type="PROSITE" id="PS50011"/>
    </source>
</evidence>
<sequence>MASRPLRPGDPRRLGDYQLLARLGEGGMGTVFLGRDQDGGHVAVKAIKPEYAGDEEFRARFRSEVNRAREVPSFCTAAVLAADPDSETPYLVVEYVDGPSLQEMVHERGPMSPGDLHSVAVGVAAALTAIHGAGVIHRDLKPANVLLSLGLPKVIDFGIARALEGTTQHTRPGRFVGTVDYMAPERLDSSLGLVTPAADIFAWGAVIAFAGTGHIPFQGDTPMATAAQILTKPPDLHGLPASLTELVAHALEKDPRDRPTANEVLQRLLLVETPKLLTVDTPSPISVDTPAPPDPRVRRDNGRFDARDLLEQIIAENPAASPYAVAPISRSAERRLGRARRPSTTHTRRPNTAARARTRTGTTRRLIYAVVALLLASVAGATLAYARNIGDEPSTAATTELQPQSTPASASVKLAGPSFSDPLRQPGRFQESSNEAGRCTFRNARLHAQVARRSTYQCQGPADEFSGDQSITVNLALVGNGACAMIWFRHRDTRGYQLTACAEVLELEELNGAVLTSIGRTSAVALTPGSPHDLSIVITGGHATISVDDRPAVQAAVADPNLAAGRIQLGVTNTDKTETAEVSFANLDVRAG</sequence>
<dbReference type="PANTHER" id="PTHR43289">
    <property type="entry name" value="MITOGEN-ACTIVATED PROTEIN KINASE KINASE KINASE 20-RELATED"/>
    <property type="match status" value="1"/>
</dbReference>
<comment type="caution">
    <text evidence="8">The sequence shown here is derived from an EMBL/GenBank/DDBJ whole genome shotgun (WGS) entry which is preliminary data.</text>
</comment>
<dbReference type="SUPFAM" id="SSF56112">
    <property type="entry name" value="Protein kinase-like (PK-like)"/>
    <property type="match status" value="1"/>
</dbReference>
<dbReference type="Pfam" id="PF00069">
    <property type="entry name" value="Pkinase"/>
    <property type="match status" value="1"/>
</dbReference>
<proteinExistence type="predicted"/>
<evidence type="ECO:0000256" key="2">
    <source>
        <dbReference type="ARBA" id="ARBA00022741"/>
    </source>
</evidence>
<name>A0A919TE73_9ACTN</name>
<evidence type="ECO:0000313" key="8">
    <source>
        <dbReference type="EMBL" id="GIM94359.1"/>
    </source>
</evidence>
<reference evidence="8 9" key="1">
    <citation type="submission" date="2021-03" db="EMBL/GenBank/DDBJ databases">
        <title>Whole genome shotgun sequence of Actinoplanes toevensis NBRC 105298.</title>
        <authorList>
            <person name="Komaki H."/>
            <person name="Tamura T."/>
        </authorList>
    </citation>
    <scope>NUCLEOTIDE SEQUENCE [LARGE SCALE GENOMIC DNA]</scope>
    <source>
        <strain evidence="8 9">NBRC 105298</strain>
    </source>
</reference>
<feature type="binding site" evidence="5">
    <location>
        <position position="45"/>
    </location>
    <ligand>
        <name>ATP</name>
        <dbReference type="ChEBI" id="CHEBI:30616"/>
    </ligand>
</feature>
<organism evidence="8 9">
    <name type="scientific">Paractinoplanes toevensis</name>
    <dbReference type="NCBI Taxonomy" id="571911"/>
    <lineage>
        <taxon>Bacteria</taxon>
        <taxon>Bacillati</taxon>
        <taxon>Actinomycetota</taxon>
        <taxon>Actinomycetes</taxon>
        <taxon>Micromonosporales</taxon>
        <taxon>Micromonosporaceae</taxon>
        <taxon>Paractinoplanes</taxon>
    </lineage>
</organism>
<dbReference type="PROSITE" id="PS00108">
    <property type="entry name" value="PROTEIN_KINASE_ST"/>
    <property type="match status" value="1"/>
</dbReference>
<dbReference type="InterPro" id="IPR011009">
    <property type="entry name" value="Kinase-like_dom_sf"/>
</dbReference>
<feature type="region of interest" description="Disordered" evidence="6">
    <location>
        <begin position="281"/>
        <end position="300"/>
    </location>
</feature>
<dbReference type="PANTHER" id="PTHR43289:SF34">
    <property type="entry name" value="SERINE_THREONINE-PROTEIN KINASE YBDM-RELATED"/>
    <property type="match status" value="1"/>
</dbReference>
<accession>A0A919TE73</accession>
<dbReference type="Gene3D" id="1.10.510.10">
    <property type="entry name" value="Transferase(Phosphotransferase) domain 1"/>
    <property type="match status" value="1"/>
</dbReference>
<dbReference type="InterPro" id="IPR000719">
    <property type="entry name" value="Prot_kinase_dom"/>
</dbReference>
<evidence type="ECO:0000256" key="1">
    <source>
        <dbReference type="ARBA" id="ARBA00022679"/>
    </source>
</evidence>
<keyword evidence="2 5" id="KW-0547">Nucleotide-binding</keyword>
<keyword evidence="3" id="KW-0418">Kinase</keyword>
<evidence type="ECO:0000256" key="5">
    <source>
        <dbReference type="PROSITE-ProRule" id="PRU10141"/>
    </source>
</evidence>
<dbReference type="Proteomes" id="UP000677082">
    <property type="component" value="Unassembled WGS sequence"/>
</dbReference>
<dbReference type="InterPro" id="IPR008271">
    <property type="entry name" value="Ser/Thr_kinase_AS"/>
</dbReference>
<dbReference type="InterPro" id="IPR017441">
    <property type="entry name" value="Protein_kinase_ATP_BS"/>
</dbReference>
<dbReference type="RefSeq" id="WP_213010147.1">
    <property type="nucleotide sequence ID" value="NZ_BOQN01000080.1"/>
</dbReference>
<evidence type="ECO:0000256" key="3">
    <source>
        <dbReference type="ARBA" id="ARBA00022777"/>
    </source>
</evidence>
<feature type="compositionally biased region" description="Basic residues" evidence="6">
    <location>
        <begin position="337"/>
        <end position="349"/>
    </location>
</feature>
<evidence type="ECO:0000256" key="4">
    <source>
        <dbReference type="ARBA" id="ARBA00022840"/>
    </source>
</evidence>
<protein>
    <recommendedName>
        <fullName evidence="7">Protein kinase domain-containing protein</fullName>
    </recommendedName>
</protein>
<dbReference type="CDD" id="cd14014">
    <property type="entry name" value="STKc_PknB_like"/>
    <property type="match status" value="1"/>
</dbReference>
<dbReference type="GO" id="GO:0005524">
    <property type="term" value="F:ATP binding"/>
    <property type="evidence" value="ECO:0007669"/>
    <property type="project" value="UniProtKB-UniRule"/>
</dbReference>
<keyword evidence="4 5" id="KW-0067">ATP-binding</keyword>
<feature type="domain" description="Protein kinase" evidence="7">
    <location>
        <begin position="17"/>
        <end position="270"/>
    </location>
</feature>
<dbReference type="AlphaFoldDB" id="A0A919TE73"/>
<keyword evidence="9" id="KW-1185">Reference proteome</keyword>
<keyword evidence="1" id="KW-0808">Transferase</keyword>
<dbReference type="PROSITE" id="PS50011">
    <property type="entry name" value="PROTEIN_KINASE_DOM"/>
    <property type="match status" value="1"/>
</dbReference>
<dbReference type="Gene3D" id="2.60.120.560">
    <property type="entry name" value="Exo-inulinase, domain 1"/>
    <property type="match status" value="1"/>
</dbReference>
<dbReference type="Gene3D" id="3.30.200.20">
    <property type="entry name" value="Phosphorylase Kinase, domain 1"/>
    <property type="match status" value="1"/>
</dbReference>
<gene>
    <name evidence="8" type="ORF">Ato02nite_061520</name>
</gene>